<accession>A0A0D2DV78</accession>
<dbReference type="GeneID" id="27354219"/>
<keyword evidence="2" id="KW-1133">Transmembrane helix</keyword>
<feature type="transmembrane region" description="Helical" evidence="2">
    <location>
        <begin position="259"/>
        <end position="282"/>
    </location>
</feature>
<feature type="transmembrane region" description="Helical" evidence="2">
    <location>
        <begin position="594"/>
        <end position="617"/>
    </location>
</feature>
<reference evidence="3 4" key="1">
    <citation type="submission" date="2015-01" db="EMBL/GenBank/DDBJ databases">
        <title>The Genome Sequence of Exophiala oligosperma CBS72588.</title>
        <authorList>
            <consortium name="The Broad Institute Genomics Platform"/>
            <person name="Cuomo C."/>
            <person name="de Hoog S."/>
            <person name="Gorbushina A."/>
            <person name="Stielow B."/>
            <person name="Teixiera M."/>
            <person name="Abouelleil A."/>
            <person name="Chapman S.B."/>
            <person name="Priest M."/>
            <person name="Young S.K."/>
            <person name="Wortman J."/>
            <person name="Nusbaum C."/>
            <person name="Birren B."/>
        </authorList>
    </citation>
    <scope>NUCLEOTIDE SEQUENCE [LARGE SCALE GENOMIC DNA]</scope>
    <source>
        <strain evidence="3 4">CBS 72588</strain>
    </source>
</reference>
<dbReference type="RefSeq" id="XP_016266691.1">
    <property type="nucleotide sequence ID" value="XM_016402794.1"/>
</dbReference>
<keyword evidence="4" id="KW-1185">Reference proteome</keyword>
<dbReference type="HOGENOM" id="CLU_020820_0_0_1"/>
<dbReference type="OrthoDB" id="3596604at2759"/>
<feature type="region of interest" description="Disordered" evidence="1">
    <location>
        <begin position="1"/>
        <end position="52"/>
    </location>
</feature>
<gene>
    <name evidence="3" type="ORF">PV06_02145</name>
</gene>
<feature type="compositionally biased region" description="Polar residues" evidence="1">
    <location>
        <begin position="41"/>
        <end position="52"/>
    </location>
</feature>
<feature type="region of interest" description="Disordered" evidence="1">
    <location>
        <begin position="695"/>
        <end position="761"/>
    </location>
</feature>
<dbReference type="VEuPathDB" id="FungiDB:PV06_02145"/>
<feature type="compositionally biased region" description="Polar residues" evidence="1">
    <location>
        <begin position="21"/>
        <end position="33"/>
    </location>
</feature>
<evidence type="ECO:0000256" key="1">
    <source>
        <dbReference type="SAM" id="MobiDB-lite"/>
    </source>
</evidence>
<dbReference type="Proteomes" id="UP000053342">
    <property type="component" value="Unassembled WGS sequence"/>
</dbReference>
<keyword evidence="2" id="KW-0812">Transmembrane</keyword>
<name>A0A0D2DV78_9EURO</name>
<evidence type="ECO:0000313" key="3">
    <source>
        <dbReference type="EMBL" id="KIW46475.1"/>
    </source>
</evidence>
<protein>
    <submittedName>
        <fullName evidence="3">Uncharacterized protein</fullName>
    </submittedName>
</protein>
<keyword evidence="2" id="KW-0472">Membrane</keyword>
<organism evidence="3 4">
    <name type="scientific">Exophiala oligosperma</name>
    <dbReference type="NCBI Taxonomy" id="215243"/>
    <lineage>
        <taxon>Eukaryota</taxon>
        <taxon>Fungi</taxon>
        <taxon>Dikarya</taxon>
        <taxon>Ascomycota</taxon>
        <taxon>Pezizomycotina</taxon>
        <taxon>Eurotiomycetes</taxon>
        <taxon>Chaetothyriomycetidae</taxon>
        <taxon>Chaetothyriales</taxon>
        <taxon>Herpotrichiellaceae</taxon>
        <taxon>Exophiala</taxon>
    </lineage>
</organism>
<proteinExistence type="predicted"/>
<evidence type="ECO:0000256" key="2">
    <source>
        <dbReference type="SAM" id="Phobius"/>
    </source>
</evidence>
<sequence length="761" mass="84195">MPASRYARLNPLASTGFLGKNSPTESSQFSNTEGFPPSEPFPSQNRDGSFSSVFRKPARGIVTDSLAYTGSEGNFSPPQPKRVRTRSSLYRAASSVWSYSRKTVSQFNVPKVAAPWDHEYSEKPGVAPPPSDTVRYFEPHRQRRRLFVNSSFQWLMTAVICAGLAAVLYGFTTIDIGVTSTMKHVFNALVTGLSICLGLNLASSLKGYAQMMRWRFLASSYRSLQDFELVMNCDSQTKTFRLLWAGRTPKQWYPNKTQLMALLSITVNLALQVFTALLGLTYSIDLSTEFVRLTYGNVSIVDLSYIGNAATQDLYGNDLGSSTAQFAQFSASNTWGITGQDYPVLFDTYAKDRSGFTQSVYENENHTAYWYRFIDQSPLATSLSSVSDRTVNCTAECRYHEVVAGGYAGFNTDDTDTMWDVTWVDDDGHNNTWTINEAATGATTWMANMTSCGSRCTQVYALQSADNNTADVPVPRFFSCKSYVSQVSNVDEYEEPDEYELPNLQAQYLAGAIGWSGVQTEYSDGSLASDLQMLVYPSDSSWSPPGNYTEGDMAALIMRFTAGAVAAMDAGGPRLNVKGYGPAPAQFLNVQWKYAGAILGAIPVAQFLILCFVVAFANKAIIKDTSHLSTARLLRPVVDRLGDSGCLLTGDEIAEKLNNYRLIYGVRDPGGAMPPRGADDEGQIRHVDVIDENEGLGYRRGRMPRGRYDGLSSSFPEKDDDDDEERAPLLPQQHQQKTKSEKQLNMTSDRLLGKRLRRMSL</sequence>
<dbReference type="EMBL" id="KN847333">
    <property type="protein sequence ID" value="KIW46475.1"/>
    <property type="molecule type" value="Genomic_DNA"/>
</dbReference>
<evidence type="ECO:0000313" key="4">
    <source>
        <dbReference type="Proteomes" id="UP000053342"/>
    </source>
</evidence>
<feature type="transmembrane region" description="Helical" evidence="2">
    <location>
        <begin position="151"/>
        <end position="172"/>
    </location>
</feature>
<dbReference type="AlphaFoldDB" id="A0A0D2DV78"/>
<feature type="transmembrane region" description="Helical" evidence="2">
    <location>
        <begin position="184"/>
        <end position="205"/>
    </location>
</feature>